<sequence length="213" mass="24128">MRSLITMLLAAFVAPLAEAFLPVGTMRPSLSTTSSTCRYDIATPPPPPGYAEEEKDKRKSKIKVKHGRDAVLRVETVQEYKDLVVDEKERITVVRFYARWCKMCRASEPFFYKLAADFSVHNVNFVEVPLNKHTAILHQALEVPSLPWTHIYHPEAGLVEERTVNKKHIDEVRKCLRCYVYGECDLADEPASCANVYGECDIEDGPISKEVSP</sequence>
<organism evidence="5">
    <name type="scientific">Helicotheca tamesis</name>
    <dbReference type="NCBI Taxonomy" id="374047"/>
    <lineage>
        <taxon>Eukaryota</taxon>
        <taxon>Sar</taxon>
        <taxon>Stramenopiles</taxon>
        <taxon>Ochrophyta</taxon>
        <taxon>Bacillariophyta</taxon>
        <taxon>Mediophyceae</taxon>
        <taxon>Lithodesmiophycidae</taxon>
        <taxon>Lithodesmiales</taxon>
        <taxon>Lithodesmiaceae</taxon>
        <taxon>Helicotheca</taxon>
    </lineage>
</organism>
<dbReference type="GO" id="GO:0045454">
    <property type="term" value="P:cell redox homeostasis"/>
    <property type="evidence" value="ECO:0007669"/>
    <property type="project" value="TreeGrafter"/>
</dbReference>
<comment type="similarity">
    <text evidence="1">Belongs to the thioredoxin family.</text>
</comment>
<feature type="region of interest" description="Disordered" evidence="2">
    <location>
        <begin position="30"/>
        <end position="59"/>
    </location>
</feature>
<dbReference type="InterPro" id="IPR036249">
    <property type="entry name" value="Thioredoxin-like_sf"/>
</dbReference>
<accession>A0A7S2HMU5</accession>
<dbReference type="CDD" id="cd02947">
    <property type="entry name" value="TRX_family"/>
    <property type="match status" value="1"/>
</dbReference>
<evidence type="ECO:0000259" key="4">
    <source>
        <dbReference type="PROSITE" id="PS51352"/>
    </source>
</evidence>
<dbReference type="PROSITE" id="PS51352">
    <property type="entry name" value="THIOREDOXIN_2"/>
    <property type="match status" value="1"/>
</dbReference>
<dbReference type="AlphaFoldDB" id="A0A7S2HMU5"/>
<proteinExistence type="inferred from homology"/>
<evidence type="ECO:0000313" key="5">
    <source>
        <dbReference type="EMBL" id="CAD9495494.1"/>
    </source>
</evidence>
<feature type="chain" id="PRO_5031421882" description="Thioredoxin domain-containing protein" evidence="3">
    <location>
        <begin position="20"/>
        <end position="213"/>
    </location>
</feature>
<feature type="signal peptide" evidence="3">
    <location>
        <begin position="1"/>
        <end position="19"/>
    </location>
</feature>
<dbReference type="EMBL" id="HBGV01010624">
    <property type="protein sequence ID" value="CAD9495494.1"/>
    <property type="molecule type" value="Transcribed_RNA"/>
</dbReference>
<dbReference type="Gene3D" id="3.40.30.10">
    <property type="entry name" value="Glutaredoxin"/>
    <property type="match status" value="1"/>
</dbReference>
<dbReference type="PANTHER" id="PTHR43601">
    <property type="entry name" value="THIOREDOXIN, MITOCHONDRIAL"/>
    <property type="match status" value="1"/>
</dbReference>
<name>A0A7S2HMU5_9STRA</name>
<keyword evidence="3" id="KW-0732">Signal</keyword>
<dbReference type="Pfam" id="PF00085">
    <property type="entry name" value="Thioredoxin"/>
    <property type="match status" value="1"/>
</dbReference>
<reference evidence="5" key="1">
    <citation type="submission" date="2021-01" db="EMBL/GenBank/DDBJ databases">
        <authorList>
            <person name="Corre E."/>
            <person name="Pelletier E."/>
            <person name="Niang G."/>
            <person name="Scheremetjew M."/>
            <person name="Finn R."/>
            <person name="Kale V."/>
            <person name="Holt S."/>
            <person name="Cochrane G."/>
            <person name="Meng A."/>
            <person name="Brown T."/>
            <person name="Cohen L."/>
        </authorList>
    </citation>
    <scope>NUCLEOTIDE SEQUENCE</scope>
    <source>
        <strain evidence="5">CCMP826</strain>
    </source>
</reference>
<evidence type="ECO:0000256" key="3">
    <source>
        <dbReference type="SAM" id="SignalP"/>
    </source>
</evidence>
<evidence type="ECO:0000256" key="1">
    <source>
        <dbReference type="ARBA" id="ARBA00008987"/>
    </source>
</evidence>
<evidence type="ECO:0000256" key="2">
    <source>
        <dbReference type="SAM" id="MobiDB-lite"/>
    </source>
</evidence>
<dbReference type="InterPro" id="IPR013766">
    <property type="entry name" value="Thioredoxin_domain"/>
</dbReference>
<dbReference type="PANTHER" id="PTHR43601:SF32">
    <property type="entry name" value="THIOREDOXIN-LIKE 2-2, CHLOROPLASTIC"/>
    <property type="match status" value="1"/>
</dbReference>
<gene>
    <name evidence="5" type="ORF">HTAM1171_LOCUS6545</name>
</gene>
<protein>
    <recommendedName>
        <fullName evidence="4">Thioredoxin domain-containing protein</fullName>
    </recommendedName>
</protein>
<dbReference type="SUPFAM" id="SSF52833">
    <property type="entry name" value="Thioredoxin-like"/>
    <property type="match status" value="1"/>
</dbReference>
<feature type="domain" description="Thioredoxin" evidence="4">
    <location>
        <begin position="21"/>
        <end position="181"/>
    </location>
</feature>